<gene>
    <name evidence="2" type="ORF">ABWK59_01205</name>
</gene>
<dbReference type="AlphaFoldDB" id="A0AAU8JQL5"/>
<dbReference type="KEGG" id="kcm:ABWK59_01205"/>
<protein>
    <submittedName>
        <fullName evidence="2">Uncharacterized protein</fullName>
    </submittedName>
</protein>
<name>A0AAU8JQL5_9ACTN</name>
<feature type="region of interest" description="Disordered" evidence="1">
    <location>
        <begin position="16"/>
        <end position="52"/>
    </location>
</feature>
<reference evidence="2" key="1">
    <citation type="submission" date="2024-06" db="EMBL/GenBank/DDBJ databases">
        <title>The genome sequences of Kitasatospora sp. strain HUAS MG31.</title>
        <authorList>
            <person name="Mo P."/>
        </authorList>
    </citation>
    <scope>NUCLEOTIDE SEQUENCE</scope>
    <source>
        <strain evidence="2">HUAS MG31</strain>
    </source>
</reference>
<dbReference type="EMBL" id="CP159872">
    <property type="protein sequence ID" value="XCM77651.1"/>
    <property type="molecule type" value="Genomic_DNA"/>
</dbReference>
<evidence type="ECO:0000256" key="1">
    <source>
        <dbReference type="SAM" id="MobiDB-lite"/>
    </source>
</evidence>
<accession>A0AAU8JQL5</accession>
<evidence type="ECO:0000313" key="2">
    <source>
        <dbReference type="EMBL" id="XCM77651.1"/>
    </source>
</evidence>
<proteinExistence type="predicted"/>
<sequence>MLAESNSLRARSLAWGLGQSPGRKSAAALQLGHQPPPVHTAASIESLVTAPR</sequence>
<organism evidence="2">
    <name type="scientific">Kitasatospora camelliae</name>
    <dbReference type="NCBI Taxonomy" id="3156397"/>
    <lineage>
        <taxon>Bacteria</taxon>
        <taxon>Bacillati</taxon>
        <taxon>Actinomycetota</taxon>
        <taxon>Actinomycetes</taxon>
        <taxon>Kitasatosporales</taxon>
        <taxon>Streptomycetaceae</taxon>
        <taxon>Kitasatospora</taxon>
    </lineage>
</organism>
<dbReference type="RefSeq" id="WP_354637330.1">
    <property type="nucleotide sequence ID" value="NZ_CP159872.1"/>
</dbReference>